<feature type="region of interest" description="Disordered" evidence="1">
    <location>
        <begin position="1"/>
        <end position="29"/>
    </location>
</feature>
<organism evidence="2 3">
    <name type="scientific">Nesterenkonia lutea</name>
    <dbReference type="NCBI Taxonomy" id="272919"/>
    <lineage>
        <taxon>Bacteria</taxon>
        <taxon>Bacillati</taxon>
        <taxon>Actinomycetota</taxon>
        <taxon>Actinomycetes</taxon>
        <taxon>Micrococcales</taxon>
        <taxon>Micrococcaceae</taxon>
        <taxon>Nesterenkonia</taxon>
    </lineage>
</organism>
<reference evidence="2 3" key="1">
    <citation type="submission" date="2020-10" db="EMBL/GenBank/DDBJ databases">
        <title>Sequencing the genomes of 1000 actinobacteria strains.</title>
        <authorList>
            <person name="Klenk H.-P."/>
        </authorList>
    </citation>
    <scope>NUCLEOTIDE SEQUENCE [LARGE SCALE GENOMIC DNA]</scope>
    <source>
        <strain evidence="2 3">DSM 15666</strain>
    </source>
</reference>
<dbReference type="Pfam" id="PF13279">
    <property type="entry name" value="4HBT_2"/>
    <property type="match status" value="1"/>
</dbReference>
<dbReference type="Gene3D" id="3.10.129.10">
    <property type="entry name" value="Hotdog Thioesterase"/>
    <property type="match status" value="1"/>
</dbReference>
<sequence>MTDPDATAAETTNTQTSDTPGTPSPRLRTRVPLRWGDMDAYGHINNVEVIRLLEEARIRAFGAPANTGCPVGEPLSPLFNELPEGAQALVVEHRVRYLASLEYRDVPAEIDVWVTNLKGAGLTLAYEVRDGVNGARCVLAETQLAFLDTPTGRLLRLTAEQRERAAKFLADSPFRR</sequence>
<dbReference type="EC" id="3.1.2.-" evidence="2"/>
<dbReference type="InterPro" id="IPR050563">
    <property type="entry name" value="4-hydroxybenzoyl-CoA_TE"/>
</dbReference>
<keyword evidence="2" id="KW-0378">Hydrolase</keyword>
<dbReference type="InterPro" id="IPR029069">
    <property type="entry name" value="HotDog_dom_sf"/>
</dbReference>
<gene>
    <name evidence="2" type="ORF">H4W27_000715</name>
</gene>
<evidence type="ECO:0000313" key="2">
    <source>
        <dbReference type="EMBL" id="MBE1523597.1"/>
    </source>
</evidence>
<keyword evidence="3" id="KW-1185">Reference proteome</keyword>
<dbReference type="SUPFAM" id="SSF54637">
    <property type="entry name" value="Thioesterase/thiol ester dehydrase-isomerase"/>
    <property type="match status" value="1"/>
</dbReference>
<dbReference type="EMBL" id="JADBED010000001">
    <property type="protein sequence ID" value="MBE1523597.1"/>
    <property type="molecule type" value="Genomic_DNA"/>
</dbReference>
<dbReference type="PANTHER" id="PTHR31793">
    <property type="entry name" value="4-HYDROXYBENZOYL-COA THIOESTERASE FAMILY MEMBER"/>
    <property type="match status" value="1"/>
</dbReference>
<dbReference type="GO" id="GO:0016787">
    <property type="term" value="F:hydrolase activity"/>
    <property type="evidence" value="ECO:0007669"/>
    <property type="project" value="UniProtKB-KW"/>
</dbReference>
<dbReference type="RefSeq" id="WP_192594733.1">
    <property type="nucleotide sequence ID" value="NZ_BAAALJ010000001.1"/>
</dbReference>
<dbReference type="Proteomes" id="UP000643525">
    <property type="component" value="Unassembled WGS sequence"/>
</dbReference>
<feature type="compositionally biased region" description="Polar residues" evidence="1">
    <location>
        <begin position="9"/>
        <end position="21"/>
    </location>
</feature>
<name>A0ABR9JCD7_9MICC</name>
<proteinExistence type="predicted"/>
<protein>
    <submittedName>
        <fullName evidence="2">Acyl-CoA thioester hydrolase</fullName>
        <ecNumber evidence="2">3.1.2.-</ecNumber>
    </submittedName>
</protein>
<evidence type="ECO:0000256" key="1">
    <source>
        <dbReference type="SAM" id="MobiDB-lite"/>
    </source>
</evidence>
<comment type="caution">
    <text evidence="2">The sequence shown here is derived from an EMBL/GenBank/DDBJ whole genome shotgun (WGS) entry which is preliminary data.</text>
</comment>
<evidence type="ECO:0000313" key="3">
    <source>
        <dbReference type="Proteomes" id="UP000643525"/>
    </source>
</evidence>
<accession>A0ABR9JCD7</accession>
<dbReference type="CDD" id="cd00586">
    <property type="entry name" value="4HBT"/>
    <property type="match status" value="1"/>
</dbReference>
<dbReference type="PANTHER" id="PTHR31793:SF24">
    <property type="entry name" value="LONG-CHAIN ACYL-COA THIOESTERASE FADM"/>
    <property type="match status" value="1"/>
</dbReference>